<reference evidence="2 3" key="1">
    <citation type="submission" date="2016-07" db="EMBL/GenBank/DDBJ databases">
        <title>Draft genome of the white-rot fungus Obba rivulosa 3A-2.</title>
        <authorList>
            <consortium name="DOE Joint Genome Institute"/>
            <person name="Miettinen O."/>
            <person name="Riley R."/>
            <person name="Acob R."/>
            <person name="Barry K."/>
            <person name="Cullen D."/>
            <person name="De Vries R."/>
            <person name="Hainaut M."/>
            <person name="Hatakka A."/>
            <person name="Henrissat B."/>
            <person name="Hilden K."/>
            <person name="Kuo R."/>
            <person name="Labutti K."/>
            <person name="Lipzen A."/>
            <person name="Makela M.R."/>
            <person name="Sandor L."/>
            <person name="Spatafora J.W."/>
            <person name="Grigoriev I.V."/>
            <person name="Hibbett D.S."/>
        </authorList>
    </citation>
    <scope>NUCLEOTIDE SEQUENCE [LARGE SCALE GENOMIC DNA]</scope>
    <source>
        <strain evidence="2 3">3A-2</strain>
    </source>
</reference>
<dbReference type="EMBL" id="KV722579">
    <property type="protein sequence ID" value="OCH85518.1"/>
    <property type="molecule type" value="Genomic_DNA"/>
</dbReference>
<keyword evidence="3" id="KW-1185">Reference proteome</keyword>
<evidence type="ECO:0000256" key="1">
    <source>
        <dbReference type="SAM" id="MobiDB-lite"/>
    </source>
</evidence>
<name>A0A8E2AJ73_9APHY</name>
<proteinExistence type="predicted"/>
<evidence type="ECO:0000313" key="3">
    <source>
        <dbReference type="Proteomes" id="UP000250043"/>
    </source>
</evidence>
<gene>
    <name evidence="2" type="ORF">OBBRIDRAFT_798094</name>
</gene>
<dbReference type="Proteomes" id="UP000250043">
    <property type="component" value="Unassembled WGS sequence"/>
</dbReference>
<sequence length="102" mass="11020">MDMQLPQCSPALEKHVLNFMLDLPGFRPIRPRPSASPPAYEQASPPASIGKRKSSSSPAMSPRRSKRSKSSSTSPSSRRRRRTSLSELGSSSIMTALAVAGH</sequence>
<organism evidence="2 3">
    <name type="scientific">Obba rivulosa</name>
    <dbReference type="NCBI Taxonomy" id="1052685"/>
    <lineage>
        <taxon>Eukaryota</taxon>
        <taxon>Fungi</taxon>
        <taxon>Dikarya</taxon>
        <taxon>Basidiomycota</taxon>
        <taxon>Agaricomycotina</taxon>
        <taxon>Agaricomycetes</taxon>
        <taxon>Polyporales</taxon>
        <taxon>Gelatoporiaceae</taxon>
        <taxon>Obba</taxon>
    </lineage>
</organism>
<feature type="region of interest" description="Disordered" evidence="1">
    <location>
        <begin position="24"/>
        <end position="102"/>
    </location>
</feature>
<protein>
    <submittedName>
        <fullName evidence="2">Uncharacterized protein</fullName>
    </submittedName>
</protein>
<dbReference type="AlphaFoldDB" id="A0A8E2AJ73"/>
<evidence type="ECO:0000313" key="2">
    <source>
        <dbReference type="EMBL" id="OCH85518.1"/>
    </source>
</evidence>
<accession>A0A8E2AJ73</accession>